<dbReference type="InterPro" id="IPR051553">
    <property type="entry name" value="Ran_GTPase-activating"/>
</dbReference>
<dbReference type="Gene3D" id="2.130.10.30">
    <property type="entry name" value="Regulator of chromosome condensation 1/beta-lactamase-inhibitor protein II"/>
    <property type="match status" value="3"/>
</dbReference>
<dbReference type="InterPro" id="IPR009091">
    <property type="entry name" value="RCC1/BLIP-II"/>
</dbReference>
<reference evidence="1 2" key="1">
    <citation type="submission" date="2016-03" db="EMBL/GenBank/DDBJ databases">
        <authorList>
            <person name="Ploux O."/>
        </authorList>
    </citation>
    <scope>NUCLEOTIDE SEQUENCE [LARGE SCALE GENOMIC DNA]</scope>
    <source>
        <strain evidence="1 2">BER2</strain>
    </source>
</reference>
<gene>
    <name evidence="1" type="ORF">AZI85_08645</name>
</gene>
<evidence type="ECO:0000313" key="2">
    <source>
        <dbReference type="Proteomes" id="UP000075391"/>
    </source>
</evidence>
<dbReference type="EMBL" id="LUKF01000017">
    <property type="protein sequence ID" value="KYG61019.1"/>
    <property type="molecule type" value="Genomic_DNA"/>
</dbReference>
<dbReference type="Proteomes" id="UP000075391">
    <property type="component" value="Unassembled WGS sequence"/>
</dbReference>
<proteinExistence type="predicted"/>
<name>A0A150WDM0_BDEBC</name>
<accession>A0A150WDM0</accession>
<evidence type="ECO:0000313" key="1">
    <source>
        <dbReference type="EMBL" id="KYG61019.1"/>
    </source>
</evidence>
<comment type="caution">
    <text evidence="1">The sequence shown here is derived from an EMBL/GenBank/DDBJ whole genome shotgun (WGS) entry which is preliminary data.</text>
</comment>
<dbReference type="AlphaFoldDB" id="A0A150WDM0"/>
<dbReference type="PROSITE" id="PS51257">
    <property type="entry name" value="PROKAR_LIPOPROTEIN"/>
    <property type="match status" value="1"/>
</dbReference>
<dbReference type="SUPFAM" id="SSF50985">
    <property type="entry name" value="RCC1/BLIP-II"/>
    <property type="match status" value="1"/>
</dbReference>
<dbReference type="PANTHER" id="PTHR45982">
    <property type="entry name" value="REGULATOR OF CHROMOSOME CONDENSATION"/>
    <property type="match status" value="1"/>
</dbReference>
<dbReference type="RefSeq" id="WP_063244398.1">
    <property type="nucleotide sequence ID" value="NZ_LUKF01000017.1"/>
</dbReference>
<organism evidence="1 2">
    <name type="scientific">Bdellovibrio bacteriovorus</name>
    <dbReference type="NCBI Taxonomy" id="959"/>
    <lineage>
        <taxon>Bacteria</taxon>
        <taxon>Pseudomonadati</taxon>
        <taxon>Bdellovibrionota</taxon>
        <taxon>Bdellovibrionia</taxon>
        <taxon>Bdellovibrionales</taxon>
        <taxon>Pseudobdellovibrionaceae</taxon>
        <taxon>Bdellovibrio</taxon>
    </lineage>
</organism>
<dbReference type="PANTHER" id="PTHR45982:SF1">
    <property type="entry name" value="REGULATOR OF CHROMOSOME CONDENSATION"/>
    <property type="match status" value="1"/>
</dbReference>
<protein>
    <submittedName>
        <fullName evidence="1">Uncharacterized protein</fullName>
    </submittedName>
</protein>
<sequence length="855" mass="86203">MQTVDRLFNNVQVFRRVFLLCLFFILQACTERDLQVQMLASQTLDVGLSTPSNPTNKVTGIPVSLALPKMADAASLKAEMFEIENATRDGDIACDSDTNVCFFTVTAASDNGVVASNIRIKLKAGSLNWRGSKRTFSIEEQNLNISIQIVPPTITSFVLKNGDAYSNSLSIPYAVTGDRIAEVYVTEDATCVSGGAWGPATGSVAALSGEGIKTFYLKAKDAAGNVTSCTLSDSIEVDLTPPMITVLSSPSSPGTMTATFSWSLEYSGFSSISLSASDIVLSGATVGCSVAVNGTGANRNIVVTNCSGDGAVSVTVKENTAQDEAGNAAGSVVLSPVTVDNTAPAIAITSPAENFQFPTRTQWAAVSGTCSENGRTIAFNWATENIVTCSSGVWSALIDFSSAISVNSVSLTATLTDAVGHSSSVNRTFLLPAVEIFSNLYSFAAVKGGKVITWGESSWGGNSAAVSGDVSTNVVKVASTSIAFAAVKANGSVVTWGDSAAGGSSSAVVSQLSYGVKDVYGTGSAFAAVKVDGSVITWGNSALGGDSSSVGAALVNVKSIVSNTGAFAAMKADGAVVTWGSASIGGNSSAVASRLSSGVTSVKANDGAFAALKSDGSVVAWGNLTNGSTLPSELVASTNVVKLFNNNFAFVALKTDSSIVAWGGGSGGTNGGITPAELTAPGAGVLDVVSSFSAFTAKMDNGSVVSWGNADAGGVAPTEATTAGNIVSVFASQYAFAALTHDGRVIAWGGTGCGAANCGGAAPTSVTAAGSNVVKIFANRNAFAAIKSDGSVVTWGHPSYGGDSTSVATSLSSNVVKIYSTSKAFAAVKTDGSVVTWGDAGYGGDSSAVSAELAP</sequence>